<keyword evidence="2" id="KW-0238">DNA-binding</keyword>
<dbReference type="RefSeq" id="WP_125128374.1">
    <property type="nucleotide sequence ID" value="NZ_RHJS01000002.1"/>
</dbReference>
<keyword evidence="3" id="KW-1185">Reference proteome</keyword>
<feature type="domain" description="Helix-turn-helix" evidence="1">
    <location>
        <begin position="9"/>
        <end position="56"/>
    </location>
</feature>
<accession>A0A426DK20</accession>
<evidence type="ECO:0000313" key="3">
    <source>
        <dbReference type="Proteomes" id="UP000274920"/>
    </source>
</evidence>
<reference evidence="2" key="1">
    <citation type="submission" date="2018-10" db="EMBL/GenBank/DDBJ databases">
        <title>Schaedlerella arabinophila gen. nov. sp. nov., isolated from the mouse intestinal tract and comparative analysis with the genome of the closely related altered Schaedler flora strain ASF502.</title>
        <authorList>
            <person name="Miyake S."/>
            <person name="Soh M."/>
            <person name="Seedorf H."/>
        </authorList>
    </citation>
    <scope>NUCLEOTIDE SEQUENCE [LARGE SCALE GENOMIC DNA]</scope>
    <source>
        <strain evidence="2">DSM 106076</strain>
    </source>
</reference>
<sequence length="63" mass="7141">MFETFDDIMTIEELAEALKIGACQAYKIVRTGKIPAFKEGGSRKITKHALTAYVLDRSRQNQH</sequence>
<dbReference type="NCBIfam" id="TIGR01764">
    <property type="entry name" value="excise"/>
    <property type="match status" value="1"/>
</dbReference>
<evidence type="ECO:0000259" key="1">
    <source>
        <dbReference type="Pfam" id="PF12728"/>
    </source>
</evidence>
<proteinExistence type="predicted"/>
<dbReference type="AlphaFoldDB" id="A0A426DK20"/>
<comment type="caution">
    <text evidence="2">The sequence shown here is derived from an EMBL/GenBank/DDBJ whole genome shotgun (WGS) entry which is preliminary data.</text>
</comment>
<name>A0A426DK20_9FIRM</name>
<evidence type="ECO:0000313" key="2">
    <source>
        <dbReference type="EMBL" id="RRK32983.1"/>
    </source>
</evidence>
<dbReference type="Proteomes" id="UP000274920">
    <property type="component" value="Unassembled WGS sequence"/>
</dbReference>
<organism evidence="2 3">
    <name type="scientific">Schaedlerella arabinosiphila</name>
    <dbReference type="NCBI Taxonomy" id="2044587"/>
    <lineage>
        <taxon>Bacteria</taxon>
        <taxon>Bacillati</taxon>
        <taxon>Bacillota</taxon>
        <taxon>Clostridia</taxon>
        <taxon>Lachnospirales</taxon>
        <taxon>Lachnospiraceae</taxon>
        <taxon>Schaedlerella</taxon>
    </lineage>
</organism>
<dbReference type="GO" id="GO:0003677">
    <property type="term" value="F:DNA binding"/>
    <property type="evidence" value="ECO:0007669"/>
    <property type="project" value="UniProtKB-KW"/>
</dbReference>
<gene>
    <name evidence="2" type="ORF">EBB54_17745</name>
</gene>
<dbReference type="EMBL" id="RHJS01000002">
    <property type="protein sequence ID" value="RRK32983.1"/>
    <property type="molecule type" value="Genomic_DNA"/>
</dbReference>
<dbReference type="InterPro" id="IPR041657">
    <property type="entry name" value="HTH_17"/>
</dbReference>
<dbReference type="Pfam" id="PF12728">
    <property type="entry name" value="HTH_17"/>
    <property type="match status" value="1"/>
</dbReference>
<protein>
    <submittedName>
        <fullName evidence="2">DNA-binding protein</fullName>
    </submittedName>
</protein>
<dbReference type="InterPro" id="IPR010093">
    <property type="entry name" value="SinI_DNA-bd"/>
</dbReference>